<keyword evidence="6" id="KW-0325">Glycoprotein</keyword>
<keyword evidence="4" id="KW-1133">Transmembrane helix</keyword>
<feature type="domain" description="WSC" evidence="9">
    <location>
        <begin position="253"/>
        <end position="347"/>
    </location>
</feature>
<dbReference type="InterPro" id="IPR051836">
    <property type="entry name" value="Kremen_rcpt"/>
</dbReference>
<evidence type="ECO:0000256" key="1">
    <source>
        <dbReference type="ARBA" id="ARBA00004167"/>
    </source>
</evidence>
<dbReference type="OrthoDB" id="10043391at2759"/>
<sequence length="1321" mass="151572">MYQNNLAFMKKQNTLDASEIQAWLLIFEKLKFSVELAIRMLVSMNVTIWDINLPQRNTINLSRNLTHYTCSCDDRYGSLRPTSSFRCDCECFQELAYTCGCFSYNRVYRVKNMTLVKEYIGTEKSFSIYQNTYFFTASKEKCAYRCLISYNQYYLSVSCPSFGQVYQILNCDVTFRVDISNPIFEVKNGNGLNGNFQRQQDFSMRFTYATQGSFETNFSIRNSELSLNPVIMIYPTLNLNDDVIKSEFLINTLVNEIGCFNLKNFENEFGNYSMVSQSPINSHICIQKCSHTNHKYAILMEGGKCYCTSRYGLNGKSDHKNCECVCLGSYDFFCGCEIFYLAYKIKDIRESQKLLGSSKGCFKDHYSPTKITLSFNTNGICMKHCLLLGYRYFSTESGNICNCFWNYFSQQKTSENRCNYKCPGNSTQLCGGPFGFQTIYEIKETHFTIEIPRITKKNDNFNFSITKLVDTLIEHFPFRFSLLSTGSFHVEFNFPNNSSAILKFNSTGFKTIEIKSEHFNFNPLMYLSDTTNYSANKTNLSNIEIFDFGNYSHCLQDYSRRFSYTMTINGNPECSQRCVHEGLSSFSTILSSSQQCRCGINIWKTRSDDIHCMCACFSDLSTFCGCDGYHRIFDIYPMNSSEMTISIYKGCSVDYGELEVEIGFLNNKLCIQYCHSNGFNYSLTQRGYLCKCSGSLNQTDLVSETECNFACNANSSEYCGGIHRNTVYQINKLNLSLSCNESVLKYETAQCSILINFGPEIDPNFNLSINFVDFNEEVLLPYNDTGLLVTRSFNRSGNYTVKVRLINYPLFTSSVITVEPSSEILDNNYQGCFYDRIPYDMSDFLVENEKNLNNKKCNELCRDLGFNFSSTHEGKFCACMNKFGSYNRANDANECNITCSGDESDVCGGVSYQPVSVYKIENDLLQESRLFSYFTECITVDLENFKPLYHFKNHQNCINLCKIYKFYLVDTENCYCANNYSTLGIDRTNALCDINIRPTHIQTYGGSVYFTKSVYRVTEPRQELPMFYALLIGCYSLNNDHIKVHVTFKGLTITKCLTYCSYFNQSYAFSDSSKCYCLEELSQATEKDCSKLKVSLSDGHYVTDNNLLYIYQAQKLNIEALKENNYDKIGCSSENLHEVLVHHSLDESKCVTLCQRLDFNYTIRKNSICYCGNSIKNESCNGNYFEIFNSKTITILTTVLDITTELTSDNMISTYIPSIEFERTTSADQETANNTFLLMSTRDLANFISSVDYDITGCLINCTNNGKCKKNIISKKFECSCVEYYYGNDCRTSRRICTNEMQCLNSGTCIDMIEFNREKNT</sequence>
<feature type="domain" description="EGF-like" evidence="8">
    <location>
        <begin position="1254"/>
        <end position="1291"/>
    </location>
</feature>
<gene>
    <name evidence="10" type="ORF">BpHYR1_005600</name>
</gene>
<dbReference type="PROSITE" id="PS51212">
    <property type="entry name" value="WSC"/>
    <property type="match status" value="4"/>
</dbReference>
<evidence type="ECO:0000259" key="8">
    <source>
        <dbReference type="PROSITE" id="PS50026"/>
    </source>
</evidence>
<dbReference type="PROSITE" id="PS00022">
    <property type="entry name" value="EGF_1"/>
    <property type="match status" value="1"/>
</dbReference>
<dbReference type="InterPro" id="IPR002889">
    <property type="entry name" value="WSC_carb-bd"/>
</dbReference>
<feature type="domain" description="WSC" evidence="9">
    <location>
        <begin position="826"/>
        <end position="919"/>
    </location>
</feature>
<feature type="domain" description="WSC" evidence="9">
    <location>
        <begin position="645"/>
        <end position="731"/>
    </location>
</feature>
<organism evidence="10 11">
    <name type="scientific">Brachionus plicatilis</name>
    <name type="common">Marine rotifer</name>
    <name type="synonym">Brachionus muelleri</name>
    <dbReference type="NCBI Taxonomy" id="10195"/>
    <lineage>
        <taxon>Eukaryota</taxon>
        <taxon>Metazoa</taxon>
        <taxon>Spiralia</taxon>
        <taxon>Gnathifera</taxon>
        <taxon>Rotifera</taxon>
        <taxon>Eurotatoria</taxon>
        <taxon>Monogononta</taxon>
        <taxon>Pseudotrocha</taxon>
        <taxon>Ploima</taxon>
        <taxon>Brachionidae</taxon>
        <taxon>Brachionus</taxon>
    </lineage>
</organism>
<comment type="caution">
    <text evidence="10">The sequence shown here is derived from an EMBL/GenBank/DDBJ whole genome shotgun (WGS) entry which is preliminary data.</text>
</comment>
<dbReference type="EMBL" id="REGN01005051">
    <property type="protein sequence ID" value="RNA15067.1"/>
    <property type="molecule type" value="Genomic_DNA"/>
</dbReference>
<keyword evidence="5" id="KW-0472">Membrane</keyword>
<keyword evidence="3" id="KW-0732">Signal</keyword>
<evidence type="ECO:0000256" key="4">
    <source>
        <dbReference type="ARBA" id="ARBA00022989"/>
    </source>
</evidence>
<comment type="subcellular location">
    <subcellularLocation>
        <location evidence="1">Membrane</location>
        <topology evidence="1">Single-pass membrane protein</topology>
    </subcellularLocation>
</comment>
<evidence type="ECO:0000256" key="7">
    <source>
        <dbReference type="PROSITE-ProRule" id="PRU00076"/>
    </source>
</evidence>
<reference evidence="10 11" key="1">
    <citation type="journal article" date="2018" name="Sci. Rep.">
        <title>Genomic signatures of local adaptation to the degree of environmental predictability in rotifers.</title>
        <authorList>
            <person name="Franch-Gras L."/>
            <person name="Hahn C."/>
            <person name="Garcia-Roger E.M."/>
            <person name="Carmona M.J."/>
            <person name="Serra M."/>
            <person name="Gomez A."/>
        </authorList>
    </citation>
    <scope>NUCLEOTIDE SEQUENCE [LARGE SCALE GENOMIC DNA]</scope>
    <source>
        <strain evidence="10">HYR1</strain>
    </source>
</reference>
<evidence type="ECO:0000256" key="3">
    <source>
        <dbReference type="ARBA" id="ARBA00022729"/>
    </source>
</evidence>
<evidence type="ECO:0000313" key="10">
    <source>
        <dbReference type="EMBL" id="RNA15067.1"/>
    </source>
</evidence>
<keyword evidence="7" id="KW-1015">Disulfide bond</keyword>
<dbReference type="PANTHER" id="PTHR24269:SF16">
    <property type="entry name" value="PROTEIN SLG1"/>
    <property type="match status" value="1"/>
</dbReference>
<dbReference type="GO" id="GO:0005886">
    <property type="term" value="C:plasma membrane"/>
    <property type="evidence" value="ECO:0007669"/>
    <property type="project" value="TreeGrafter"/>
</dbReference>
<keyword evidence="10" id="KW-0675">Receptor</keyword>
<dbReference type="PANTHER" id="PTHR24269">
    <property type="entry name" value="KREMEN PROTEIN"/>
    <property type="match status" value="1"/>
</dbReference>
<feature type="disulfide bond" evidence="7">
    <location>
        <begin position="1281"/>
        <end position="1290"/>
    </location>
</feature>
<evidence type="ECO:0000313" key="11">
    <source>
        <dbReference type="Proteomes" id="UP000276133"/>
    </source>
</evidence>
<name>A0A3M7QUH1_BRAPC</name>
<evidence type="ECO:0000259" key="9">
    <source>
        <dbReference type="PROSITE" id="PS51212"/>
    </source>
</evidence>
<evidence type="ECO:0000256" key="6">
    <source>
        <dbReference type="ARBA" id="ARBA00023180"/>
    </source>
</evidence>
<dbReference type="PROSITE" id="PS50026">
    <property type="entry name" value="EGF_3"/>
    <property type="match status" value="1"/>
</dbReference>
<feature type="disulfide bond" evidence="7">
    <location>
        <begin position="1262"/>
        <end position="1279"/>
    </location>
</feature>
<dbReference type="STRING" id="10195.A0A3M7QUH1"/>
<dbReference type="Pfam" id="PF01822">
    <property type="entry name" value="WSC"/>
    <property type="match status" value="4"/>
</dbReference>
<keyword evidence="7" id="KW-0245">EGF-like domain</keyword>
<accession>A0A3M7QUH1</accession>
<proteinExistence type="predicted"/>
<keyword evidence="2 10" id="KW-0812">Transmembrane</keyword>
<feature type="domain" description="WSC" evidence="9">
    <location>
        <begin position="355"/>
        <end position="443"/>
    </location>
</feature>
<feature type="non-terminal residue" evidence="10">
    <location>
        <position position="1321"/>
    </location>
</feature>
<protein>
    <submittedName>
        <fullName evidence="10">Transmembrane receptor</fullName>
    </submittedName>
</protein>
<keyword evidence="11" id="KW-1185">Reference proteome</keyword>
<evidence type="ECO:0000256" key="2">
    <source>
        <dbReference type="ARBA" id="ARBA00022692"/>
    </source>
</evidence>
<dbReference type="InterPro" id="IPR000742">
    <property type="entry name" value="EGF"/>
</dbReference>
<feature type="disulfide bond" evidence="7">
    <location>
        <begin position="1258"/>
        <end position="1268"/>
    </location>
</feature>
<dbReference type="SMART" id="SM00321">
    <property type="entry name" value="WSC"/>
    <property type="match status" value="1"/>
</dbReference>
<evidence type="ECO:0000256" key="5">
    <source>
        <dbReference type="ARBA" id="ARBA00023136"/>
    </source>
</evidence>
<dbReference type="Proteomes" id="UP000276133">
    <property type="component" value="Unassembled WGS sequence"/>
</dbReference>